<evidence type="ECO:0000313" key="2">
    <source>
        <dbReference type="Proteomes" id="UP001163846"/>
    </source>
</evidence>
<name>A0AA38PMS2_9AGAR</name>
<comment type="caution">
    <text evidence="1">The sequence shown here is derived from an EMBL/GenBank/DDBJ whole genome shotgun (WGS) entry which is preliminary data.</text>
</comment>
<dbReference type="Proteomes" id="UP001163846">
    <property type="component" value="Unassembled WGS sequence"/>
</dbReference>
<organism evidence="1 2">
    <name type="scientific">Lentinula raphanica</name>
    <dbReference type="NCBI Taxonomy" id="153919"/>
    <lineage>
        <taxon>Eukaryota</taxon>
        <taxon>Fungi</taxon>
        <taxon>Dikarya</taxon>
        <taxon>Basidiomycota</taxon>
        <taxon>Agaricomycotina</taxon>
        <taxon>Agaricomycetes</taxon>
        <taxon>Agaricomycetidae</taxon>
        <taxon>Agaricales</taxon>
        <taxon>Marasmiineae</taxon>
        <taxon>Omphalotaceae</taxon>
        <taxon>Lentinula</taxon>
    </lineage>
</organism>
<dbReference type="EMBL" id="MU805935">
    <property type="protein sequence ID" value="KAJ3845518.1"/>
    <property type="molecule type" value="Genomic_DNA"/>
</dbReference>
<protein>
    <submittedName>
        <fullName evidence="1">Uncharacterized protein</fullName>
    </submittedName>
</protein>
<sequence length="116" mass="12757">MATATLAQYLFYLAIHCASSRFHRLPYRISGRHCIAFPLHKARCPVNCSVLNLYGDTSGWATELMPQLENAILSLVKPTQPTQGLPMANFASTKKVQISAKSGGAYSDRLQGRKSD</sequence>
<dbReference type="AlphaFoldDB" id="A0AA38PMS2"/>
<keyword evidence="2" id="KW-1185">Reference proteome</keyword>
<evidence type="ECO:0000313" key="1">
    <source>
        <dbReference type="EMBL" id="KAJ3845518.1"/>
    </source>
</evidence>
<accession>A0AA38PMS2</accession>
<proteinExistence type="predicted"/>
<gene>
    <name evidence="1" type="ORF">F5878DRAFT_598970</name>
</gene>
<reference evidence="1" key="1">
    <citation type="submission" date="2022-08" db="EMBL/GenBank/DDBJ databases">
        <authorList>
            <consortium name="DOE Joint Genome Institute"/>
            <person name="Min B."/>
            <person name="Riley R."/>
            <person name="Sierra-Patev S."/>
            <person name="Naranjo-Ortiz M."/>
            <person name="Looney B."/>
            <person name="Konkel Z."/>
            <person name="Slot J.C."/>
            <person name="Sakamoto Y."/>
            <person name="Steenwyk J.L."/>
            <person name="Rokas A."/>
            <person name="Carro J."/>
            <person name="Camarero S."/>
            <person name="Ferreira P."/>
            <person name="Molpeceres G."/>
            <person name="Ruiz-Duenas F.J."/>
            <person name="Serrano A."/>
            <person name="Henrissat B."/>
            <person name="Drula E."/>
            <person name="Hughes K.W."/>
            <person name="Mata J.L."/>
            <person name="Ishikawa N.K."/>
            <person name="Vargas-Isla R."/>
            <person name="Ushijima S."/>
            <person name="Smith C.A."/>
            <person name="Ahrendt S."/>
            <person name="Andreopoulos W."/>
            <person name="He G."/>
            <person name="Labutti K."/>
            <person name="Lipzen A."/>
            <person name="Ng V."/>
            <person name="Sandor L."/>
            <person name="Barry K."/>
            <person name="Martinez A.T."/>
            <person name="Xiao Y."/>
            <person name="Gibbons J.G."/>
            <person name="Terashima K."/>
            <person name="Hibbett D.S."/>
            <person name="Grigoriev I.V."/>
        </authorList>
    </citation>
    <scope>NUCLEOTIDE SEQUENCE</scope>
    <source>
        <strain evidence="1">TFB9207</strain>
    </source>
</reference>